<reference evidence="1 2" key="3">
    <citation type="journal article" date="2017" name="Mol. Plant Pathol.">
        <title>A gapless genome sequence of the fungus Botrytis cinerea.</title>
        <authorList>
            <person name="Van Kan J.A."/>
            <person name="Stassen J.H."/>
            <person name="Mosbach A."/>
            <person name="Van Der Lee T.A."/>
            <person name="Faino L."/>
            <person name="Farmer A.D."/>
            <person name="Papasotiriou D.G."/>
            <person name="Zhou S."/>
            <person name="Seidl M.F."/>
            <person name="Cottam E."/>
            <person name="Edel D."/>
            <person name="Hahn M."/>
            <person name="Schwartz D.C."/>
            <person name="Dietrich R.A."/>
            <person name="Widdison S."/>
            <person name="Scalliet G."/>
        </authorList>
    </citation>
    <scope>NUCLEOTIDE SEQUENCE [LARGE SCALE GENOMIC DNA]</scope>
    <source>
        <strain evidence="1 2">B05.10</strain>
    </source>
</reference>
<dbReference type="OrthoDB" id="18320at2759"/>
<dbReference type="VEuPathDB" id="FungiDB:Bcin04g00220"/>
<dbReference type="GO" id="GO:0006888">
    <property type="term" value="P:endoplasmic reticulum to Golgi vesicle-mediated transport"/>
    <property type="evidence" value="ECO:0007669"/>
    <property type="project" value="InterPro"/>
</dbReference>
<protein>
    <recommendedName>
        <fullName evidence="3">Trafficking protein particle complex subunit 2-like protein</fullName>
    </recommendedName>
</protein>
<sequence>MTTIPSIACLGVIGKNNNPLHISIFPPHSPPYPTSSSASAPTKATPVVHESLRTPLQYSLLLSSTLDIFDSRSRISGSNLTGDLGLLYAVDERLAAYGFETNTGVRFVVFVDGRGRAVRNMGGNGGGNGGNGNAEGGVAGAGVREGDIRSIFKAMQAAYIRLLQNPFYDPDEHCPVNGKGGKKIVSRKFVEDMRRIGEGWVPGSV</sequence>
<dbReference type="GeneID" id="5428630"/>
<proteinExistence type="predicted"/>
<dbReference type="Proteomes" id="UP000001798">
    <property type="component" value="Chromosome 4"/>
</dbReference>
<gene>
    <name evidence="1" type="ORF">BCIN_04g00220</name>
</gene>
<dbReference type="Pfam" id="PF04628">
    <property type="entry name" value="Sedlin_N"/>
    <property type="match status" value="1"/>
</dbReference>
<organism evidence="1 2">
    <name type="scientific">Botryotinia fuckeliana (strain B05.10)</name>
    <name type="common">Noble rot fungus</name>
    <name type="synonym">Botrytis cinerea</name>
    <dbReference type="NCBI Taxonomy" id="332648"/>
    <lineage>
        <taxon>Eukaryota</taxon>
        <taxon>Fungi</taxon>
        <taxon>Dikarya</taxon>
        <taxon>Ascomycota</taxon>
        <taxon>Pezizomycotina</taxon>
        <taxon>Leotiomycetes</taxon>
        <taxon>Helotiales</taxon>
        <taxon>Sclerotiniaceae</taxon>
        <taxon>Botrytis</taxon>
    </lineage>
</organism>
<dbReference type="InterPro" id="IPR006722">
    <property type="entry name" value="Sedlin"/>
</dbReference>
<dbReference type="InterPro" id="IPR011012">
    <property type="entry name" value="Longin-like_dom_sf"/>
</dbReference>
<dbReference type="GO" id="GO:0005737">
    <property type="term" value="C:cytoplasm"/>
    <property type="evidence" value="ECO:0007669"/>
    <property type="project" value="GOC"/>
</dbReference>
<evidence type="ECO:0000313" key="2">
    <source>
        <dbReference type="Proteomes" id="UP000001798"/>
    </source>
</evidence>
<dbReference type="PANTHER" id="PTHR12403">
    <property type="entry name" value="TRAFFICKING PROTEIN PARTICLE COMPLEX SUBUNIT 2"/>
    <property type="match status" value="1"/>
</dbReference>
<dbReference type="AlphaFoldDB" id="A0A384JEB1"/>
<accession>A0A384JEB1</accession>
<reference evidence="1 2" key="1">
    <citation type="journal article" date="2011" name="PLoS Genet.">
        <title>Genomic analysis of the necrotrophic fungal pathogens Sclerotinia sclerotiorum and Botrytis cinerea.</title>
        <authorList>
            <person name="Amselem J."/>
            <person name="Cuomo C.A."/>
            <person name="van Kan J.A."/>
            <person name="Viaud M."/>
            <person name="Benito E.P."/>
            <person name="Couloux A."/>
            <person name="Coutinho P.M."/>
            <person name="de Vries R.P."/>
            <person name="Dyer P.S."/>
            <person name="Fillinger S."/>
            <person name="Fournier E."/>
            <person name="Gout L."/>
            <person name="Hahn M."/>
            <person name="Kohn L."/>
            <person name="Lapalu N."/>
            <person name="Plummer K.M."/>
            <person name="Pradier J.M."/>
            <person name="Quevillon E."/>
            <person name="Sharon A."/>
            <person name="Simon A."/>
            <person name="ten Have A."/>
            <person name="Tudzynski B."/>
            <person name="Tudzynski P."/>
            <person name="Wincker P."/>
            <person name="Andrew M."/>
            <person name="Anthouard V."/>
            <person name="Beever R.E."/>
            <person name="Beffa R."/>
            <person name="Benoit I."/>
            <person name="Bouzid O."/>
            <person name="Brault B."/>
            <person name="Chen Z."/>
            <person name="Choquer M."/>
            <person name="Collemare J."/>
            <person name="Cotton P."/>
            <person name="Danchin E.G."/>
            <person name="Da Silva C."/>
            <person name="Gautier A."/>
            <person name="Giraud C."/>
            <person name="Giraud T."/>
            <person name="Gonzalez C."/>
            <person name="Grossetete S."/>
            <person name="Guldener U."/>
            <person name="Henrissat B."/>
            <person name="Howlett B.J."/>
            <person name="Kodira C."/>
            <person name="Kretschmer M."/>
            <person name="Lappartient A."/>
            <person name="Leroch M."/>
            <person name="Levis C."/>
            <person name="Mauceli E."/>
            <person name="Neuveglise C."/>
            <person name="Oeser B."/>
            <person name="Pearson M."/>
            <person name="Poulain J."/>
            <person name="Poussereau N."/>
            <person name="Quesneville H."/>
            <person name="Rascle C."/>
            <person name="Schumacher J."/>
            <person name="Segurens B."/>
            <person name="Sexton A."/>
            <person name="Silva E."/>
            <person name="Sirven C."/>
            <person name="Soanes D.M."/>
            <person name="Talbot N.J."/>
            <person name="Templeton M."/>
            <person name="Yandava C."/>
            <person name="Yarden O."/>
            <person name="Zeng Q."/>
            <person name="Rollins J.A."/>
            <person name="Lebrun M.H."/>
            <person name="Dickman M."/>
        </authorList>
    </citation>
    <scope>NUCLEOTIDE SEQUENCE [LARGE SCALE GENOMIC DNA]</scope>
    <source>
        <strain evidence="1 2">B05.10</strain>
    </source>
</reference>
<dbReference type="SUPFAM" id="SSF64356">
    <property type="entry name" value="SNARE-like"/>
    <property type="match status" value="1"/>
</dbReference>
<dbReference type="KEGG" id="bfu:BCIN_04g00220"/>
<keyword evidence="2" id="KW-1185">Reference proteome</keyword>
<dbReference type="RefSeq" id="XP_024548072.1">
    <property type="nucleotide sequence ID" value="XM_024692297.1"/>
</dbReference>
<dbReference type="Gene3D" id="3.30.450.70">
    <property type="match status" value="1"/>
</dbReference>
<evidence type="ECO:0000313" key="1">
    <source>
        <dbReference type="EMBL" id="ATZ48791.1"/>
    </source>
</evidence>
<reference evidence="1 2" key="2">
    <citation type="journal article" date="2012" name="Eukaryot. Cell">
        <title>Genome update of Botrytis cinerea strains B05.10 and T4.</title>
        <authorList>
            <person name="Staats M."/>
            <person name="van Kan J.A."/>
        </authorList>
    </citation>
    <scope>NUCLEOTIDE SEQUENCE [LARGE SCALE GENOMIC DNA]</scope>
    <source>
        <strain evidence="1 2">B05.10</strain>
    </source>
</reference>
<name>A0A384JEB1_BOTFB</name>
<dbReference type="EMBL" id="CP009808">
    <property type="protein sequence ID" value="ATZ48791.1"/>
    <property type="molecule type" value="Genomic_DNA"/>
</dbReference>
<evidence type="ECO:0008006" key="3">
    <source>
        <dbReference type="Google" id="ProtNLM"/>
    </source>
</evidence>